<proteinExistence type="inferred from homology"/>
<comment type="caution">
    <text evidence="9">The sequence shown here is derived from an EMBL/GenBank/DDBJ whole genome shotgun (WGS) entry which is preliminary data.</text>
</comment>
<keyword evidence="5 7" id="KW-1133">Transmembrane helix</keyword>
<keyword evidence="3" id="KW-1003">Cell membrane</keyword>
<evidence type="ECO:0000313" key="9">
    <source>
        <dbReference type="EMBL" id="KAK3277256.1"/>
    </source>
</evidence>
<keyword evidence="4 7" id="KW-0812">Transmembrane</keyword>
<dbReference type="PANTHER" id="PTHR33406">
    <property type="entry name" value="MEMBRANE PROTEIN MJ1562-RELATED"/>
    <property type="match status" value="1"/>
</dbReference>
<sequence>MIMIVAFGSLTLSGTFILNQFGFYLALAVLFDTFVVRTVMVPAMMNISGPLNWWWAVVPPGTKDIVD</sequence>
<evidence type="ECO:0000313" key="10">
    <source>
        <dbReference type="Proteomes" id="UP001190700"/>
    </source>
</evidence>
<organism evidence="9 10">
    <name type="scientific">Cymbomonas tetramitiformis</name>
    <dbReference type="NCBI Taxonomy" id="36881"/>
    <lineage>
        <taxon>Eukaryota</taxon>
        <taxon>Viridiplantae</taxon>
        <taxon>Chlorophyta</taxon>
        <taxon>Pyramimonadophyceae</taxon>
        <taxon>Pyramimonadales</taxon>
        <taxon>Pyramimonadaceae</taxon>
        <taxon>Cymbomonas</taxon>
    </lineage>
</organism>
<comment type="subcellular location">
    <subcellularLocation>
        <location evidence="1">Cell membrane</location>
        <topology evidence="1">Multi-pass membrane protein</topology>
    </subcellularLocation>
</comment>
<dbReference type="AlphaFoldDB" id="A0AAE0GFR2"/>
<dbReference type="InterPro" id="IPR050545">
    <property type="entry name" value="Mycobact_MmpL"/>
</dbReference>
<evidence type="ECO:0000256" key="2">
    <source>
        <dbReference type="ARBA" id="ARBA00010157"/>
    </source>
</evidence>
<gene>
    <name evidence="9" type="ORF">CYMTET_14726</name>
</gene>
<evidence type="ECO:0000256" key="3">
    <source>
        <dbReference type="ARBA" id="ARBA00022475"/>
    </source>
</evidence>
<evidence type="ECO:0000256" key="1">
    <source>
        <dbReference type="ARBA" id="ARBA00004651"/>
    </source>
</evidence>
<feature type="domain" description="Membrane transport protein MMPL" evidence="8">
    <location>
        <begin position="2"/>
        <end position="54"/>
    </location>
</feature>
<evidence type="ECO:0000256" key="6">
    <source>
        <dbReference type="ARBA" id="ARBA00023136"/>
    </source>
</evidence>
<dbReference type="SUPFAM" id="SSF82866">
    <property type="entry name" value="Multidrug efflux transporter AcrB transmembrane domain"/>
    <property type="match status" value="1"/>
</dbReference>
<dbReference type="EMBL" id="LGRX02006192">
    <property type="protein sequence ID" value="KAK3277256.1"/>
    <property type="molecule type" value="Genomic_DNA"/>
</dbReference>
<evidence type="ECO:0000256" key="5">
    <source>
        <dbReference type="ARBA" id="ARBA00022989"/>
    </source>
</evidence>
<evidence type="ECO:0000259" key="8">
    <source>
        <dbReference type="Pfam" id="PF03176"/>
    </source>
</evidence>
<protein>
    <recommendedName>
        <fullName evidence="8">Membrane transport protein MMPL domain-containing protein</fullName>
    </recommendedName>
</protein>
<dbReference type="Pfam" id="PF03176">
    <property type="entry name" value="MMPL"/>
    <property type="match status" value="1"/>
</dbReference>
<dbReference type="Proteomes" id="UP001190700">
    <property type="component" value="Unassembled WGS sequence"/>
</dbReference>
<feature type="transmembrane region" description="Helical" evidence="7">
    <location>
        <begin position="21"/>
        <end position="45"/>
    </location>
</feature>
<comment type="similarity">
    <text evidence="2">Belongs to the resistance-nodulation-cell division (RND) (TC 2.A.6) family. MmpL subfamily.</text>
</comment>
<evidence type="ECO:0000256" key="7">
    <source>
        <dbReference type="SAM" id="Phobius"/>
    </source>
</evidence>
<name>A0AAE0GFR2_9CHLO</name>
<accession>A0AAE0GFR2</accession>
<dbReference type="InterPro" id="IPR004869">
    <property type="entry name" value="MMPL_dom"/>
</dbReference>
<dbReference type="PANTHER" id="PTHR33406:SF6">
    <property type="entry name" value="MEMBRANE PROTEIN YDGH-RELATED"/>
    <property type="match status" value="1"/>
</dbReference>
<evidence type="ECO:0000256" key="4">
    <source>
        <dbReference type="ARBA" id="ARBA00022692"/>
    </source>
</evidence>
<keyword evidence="10" id="KW-1185">Reference proteome</keyword>
<reference evidence="9 10" key="1">
    <citation type="journal article" date="2015" name="Genome Biol. Evol.">
        <title>Comparative Genomics of a Bacterivorous Green Alga Reveals Evolutionary Causalities and Consequences of Phago-Mixotrophic Mode of Nutrition.</title>
        <authorList>
            <person name="Burns J.A."/>
            <person name="Paasch A."/>
            <person name="Narechania A."/>
            <person name="Kim E."/>
        </authorList>
    </citation>
    <scope>NUCLEOTIDE SEQUENCE [LARGE SCALE GENOMIC DNA]</scope>
    <source>
        <strain evidence="9 10">PLY_AMNH</strain>
    </source>
</reference>
<dbReference type="GO" id="GO:0005886">
    <property type="term" value="C:plasma membrane"/>
    <property type="evidence" value="ECO:0007669"/>
    <property type="project" value="UniProtKB-SubCell"/>
</dbReference>
<keyword evidence="6 7" id="KW-0472">Membrane</keyword>